<feature type="domain" description="SCP" evidence="2">
    <location>
        <begin position="62"/>
        <end position="199"/>
    </location>
</feature>
<keyword evidence="1" id="KW-0732">Signal</keyword>
<dbReference type="InterPro" id="IPR014044">
    <property type="entry name" value="CAP_dom"/>
</dbReference>
<dbReference type="InterPro" id="IPR001283">
    <property type="entry name" value="CRISP-related"/>
</dbReference>
<dbReference type="OrthoDB" id="337038at2759"/>
<sequence length="203" mass="22370">MNQRDKVVISSDPNKKKKMAYALLPLLLLSICHCSVHGAPPPASAPKGGPAGRFIPLLPPGSAAEQFLAAHNRARAAVGVGPLKWSEVLANATDRVVKYQKDKMGCKFADVSRSKYGSNQMWSGGEVAMSPWKVVNDWVKEKNYYNYEKNSCEADQRCGLYKQVVWNKSLELGCAQALCAKERTSLTVCFYNPPGNMNGERPY</sequence>
<dbReference type="FunFam" id="3.40.33.10:FF:000004">
    <property type="entry name" value="CAP, cysteine-rich secretory protein, antigen 5"/>
    <property type="match status" value="1"/>
</dbReference>
<comment type="caution">
    <text evidence="3">The sequence shown here is derived from an EMBL/GenBank/DDBJ whole genome shotgun (WGS) entry which is preliminary data.</text>
</comment>
<dbReference type="Gene3D" id="3.40.33.10">
    <property type="entry name" value="CAP"/>
    <property type="match status" value="1"/>
</dbReference>
<evidence type="ECO:0000313" key="3">
    <source>
        <dbReference type="EMBL" id="KAJ4827582.1"/>
    </source>
</evidence>
<dbReference type="SMART" id="SM00198">
    <property type="entry name" value="SCP"/>
    <property type="match status" value="1"/>
</dbReference>
<accession>A0A9Q0J4B5</accession>
<keyword evidence="4" id="KW-1185">Reference proteome</keyword>
<dbReference type="PANTHER" id="PTHR10334">
    <property type="entry name" value="CYSTEINE-RICH SECRETORY PROTEIN-RELATED"/>
    <property type="match status" value="1"/>
</dbReference>
<reference evidence="3" key="2">
    <citation type="journal article" date="2023" name="Plants (Basel)">
        <title>Annotation of the Turnera subulata (Passifloraceae) Draft Genome Reveals the S-Locus Evolved after the Divergence of Turneroideae from Passifloroideae in a Stepwise Manner.</title>
        <authorList>
            <person name="Henning P.M."/>
            <person name="Roalson E.H."/>
            <person name="Mir W."/>
            <person name="McCubbin A.G."/>
            <person name="Shore J.S."/>
        </authorList>
    </citation>
    <scope>NUCLEOTIDE SEQUENCE</scope>
    <source>
        <strain evidence="3">F60SS</strain>
    </source>
</reference>
<dbReference type="CDD" id="cd05381">
    <property type="entry name" value="CAP_PR-1"/>
    <property type="match status" value="1"/>
</dbReference>
<dbReference type="Pfam" id="PF00188">
    <property type="entry name" value="CAP"/>
    <property type="match status" value="1"/>
</dbReference>
<evidence type="ECO:0000259" key="2">
    <source>
        <dbReference type="SMART" id="SM00198"/>
    </source>
</evidence>
<dbReference type="SUPFAM" id="SSF55797">
    <property type="entry name" value="PR-1-like"/>
    <property type="match status" value="1"/>
</dbReference>
<reference evidence="3" key="1">
    <citation type="submission" date="2022-02" db="EMBL/GenBank/DDBJ databases">
        <authorList>
            <person name="Henning P.M."/>
            <person name="McCubbin A.G."/>
            <person name="Shore J.S."/>
        </authorList>
    </citation>
    <scope>NUCLEOTIDE SEQUENCE</scope>
    <source>
        <strain evidence="3">F60SS</strain>
        <tissue evidence="3">Leaves</tissue>
    </source>
</reference>
<name>A0A9Q0J4B5_9ROSI</name>
<evidence type="ECO:0000256" key="1">
    <source>
        <dbReference type="SAM" id="SignalP"/>
    </source>
</evidence>
<dbReference type="AlphaFoldDB" id="A0A9Q0J4B5"/>
<dbReference type="EMBL" id="JAKUCV010006391">
    <property type="protein sequence ID" value="KAJ4827582.1"/>
    <property type="molecule type" value="Genomic_DNA"/>
</dbReference>
<protein>
    <recommendedName>
        <fullName evidence="2">SCP domain-containing protein</fullName>
    </recommendedName>
</protein>
<dbReference type="Proteomes" id="UP001141552">
    <property type="component" value="Unassembled WGS sequence"/>
</dbReference>
<feature type="chain" id="PRO_5040441687" description="SCP domain-containing protein" evidence="1">
    <location>
        <begin position="39"/>
        <end position="203"/>
    </location>
</feature>
<organism evidence="3 4">
    <name type="scientific">Turnera subulata</name>
    <dbReference type="NCBI Taxonomy" id="218843"/>
    <lineage>
        <taxon>Eukaryota</taxon>
        <taxon>Viridiplantae</taxon>
        <taxon>Streptophyta</taxon>
        <taxon>Embryophyta</taxon>
        <taxon>Tracheophyta</taxon>
        <taxon>Spermatophyta</taxon>
        <taxon>Magnoliopsida</taxon>
        <taxon>eudicotyledons</taxon>
        <taxon>Gunneridae</taxon>
        <taxon>Pentapetalae</taxon>
        <taxon>rosids</taxon>
        <taxon>fabids</taxon>
        <taxon>Malpighiales</taxon>
        <taxon>Passifloraceae</taxon>
        <taxon>Turnera</taxon>
    </lineage>
</organism>
<dbReference type="InterPro" id="IPR035940">
    <property type="entry name" value="CAP_sf"/>
</dbReference>
<dbReference type="PRINTS" id="PR00837">
    <property type="entry name" value="V5TPXLIKE"/>
</dbReference>
<feature type="signal peptide" evidence="1">
    <location>
        <begin position="1"/>
        <end position="38"/>
    </location>
</feature>
<proteinExistence type="predicted"/>
<evidence type="ECO:0000313" key="4">
    <source>
        <dbReference type="Proteomes" id="UP001141552"/>
    </source>
</evidence>
<gene>
    <name evidence="3" type="ORF">Tsubulata_004811</name>
</gene>